<dbReference type="AlphaFoldDB" id="A0A437S717"/>
<feature type="transmembrane region" description="Helical" evidence="1">
    <location>
        <begin position="30"/>
        <end position="51"/>
    </location>
</feature>
<evidence type="ECO:0000313" key="2">
    <source>
        <dbReference type="EMBL" id="RVU54806.1"/>
    </source>
</evidence>
<feature type="transmembrane region" description="Helical" evidence="1">
    <location>
        <begin position="456"/>
        <end position="475"/>
    </location>
</feature>
<keyword evidence="1" id="KW-1133">Transmembrane helix</keyword>
<feature type="transmembrane region" description="Helical" evidence="1">
    <location>
        <begin position="482"/>
        <end position="502"/>
    </location>
</feature>
<feature type="transmembrane region" description="Helical" evidence="1">
    <location>
        <begin position="343"/>
        <end position="363"/>
    </location>
</feature>
<proteinExistence type="predicted"/>
<sequence>MRINKLKLLLNVELKKYINSNKAKNSLSQIGMFILGFVFLINSIMGTKLLYVYNRELIPYTFSLLTFFFILFSVAGVGYLSLFSEKEYNILFPLPFRDSEIIFGKFMGMYISSLFYIATLLAFPTIYLTLKTNPLFTVFSILLLLVFPAVPLILSLLISMLFSKYFTFKYKKQLGAILGFILVAIIYILIYVFEKVLLNNLLTFLLKFKVLFKLIYFPFNFFERALIEGSILNATVFIILSLGILFIGFYFIEKNYFTLYNKLNLKSKQRLKKKENYKNNSLNKALFKKDLKLYFSSSIYVSNTIVMPITIIIVLILSTFLNNETLDSFSNISNLTEVINSNSLLLLCGFASIAQITYCSLSIEGKNLWISLSLPLKKEDIFYSKIKLGVGLMAIPLIALATVLALRFNQGLGNLIVNLAAALNYSIFANLVGLLYDLNTLNYNWTSEVEVVKQRFSMILVILILSIPLILLFAIESKLSIGSLKLGILLFITVSILNYLLWKKIINKDLYL</sequence>
<keyword evidence="1" id="KW-0812">Transmembrane</keyword>
<accession>A0A437S717</accession>
<evidence type="ECO:0000256" key="1">
    <source>
        <dbReference type="SAM" id="Phobius"/>
    </source>
</evidence>
<organism evidence="2 3">
    <name type="scientific">Anaerosphaera multitolerans</name>
    <dbReference type="NCBI Taxonomy" id="2487351"/>
    <lineage>
        <taxon>Bacteria</taxon>
        <taxon>Bacillati</taxon>
        <taxon>Bacillota</taxon>
        <taxon>Tissierellia</taxon>
        <taxon>Tissierellales</taxon>
        <taxon>Peptoniphilaceae</taxon>
        <taxon>Anaerosphaera</taxon>
    </lineage>
</organism>
<feature type="transmembrane region" description="Helical" evidence="1">
    <location>
        <begin position="199"/>
        <end position="219"/>
    </location>
</feature>
<dbReference type="Proteomes" id="UP000288812">
    <property type="component" value="Unassembled WGS sequence"/>
</dbReference>
<evidence type="ECO:0000313" key="3">
    <source>
        <dbReference type="Proteomes" id="UP000288812"/>
    </source>
</evidence>
<feature type="transmembrane region" description="Helical" evidence="1">
    <location>
        <begin position="102"/>
        <end position="123"/>
    </location>
</feature>
<dbReference type="OrthoDB" id="138672at2"/>
<comment type="caution">
    <text evidence="2">The sequence shown here is derived from an EMBL/GenBank/DDBJ whole genome shotgun (WGS) entry which is preliminary data.</text>
</comment>
<gene>
    <name evidence="2" type="ORF">EF514_05660</name>
</gene>
<name>A0A437S717_9FIRM</name>
<feature type="transmembrane region" description="Helical" evidence="1">
    <location>
        <begin position="231"/>
        <end position="252"/>
    </location>
</feature>
<keyword evidence="1" id="KW-0472">Membrane</keyword>
<dbReference type="EMBL" id="RLIH01000006">
    <property type="protein sequence ID" value="RVU54806.1"/>
    <property type="molecule type" value="Genomic_DNA"/>
</dbReference>
<feature type="transmembrane region" description="Helical" evidence="1">
    <location>
        <begin position="415"/>
        <end position="436"/>
    </location>
</feature>
<reference evidence="2 3" key="1">
    <citation type="submission" date="2018-11" db="EMBL/GenBank/DDBJ databases">
        <title>Genome sequencing and assembly of Anaerosphaera sp. nov., GS7-6-2.</title>
        <authorList>
            <person name="Rettenmaier R."/>
            <person name="Liebl W."/>
            <person name="Zverlov V."/>
        </authorList>
    </citation>
    <scope>NUCLEOTIDE SEQUENCE [LARGE SCALE GENOMIC DNA]</scope>
    <source>
        <strain evidence="2 3">GS7-6-2</strain>
    </source>
</reference>
<feature type="transmembrane region" description="Helical" evidence="1">
    <location>
        <begin position="135"/>
        <end position="162"/>
    </location>
</feature>
<keyword evidence="3" id="KW-1185">Reference proteome</keyword>
<dbReference type="RefSeq" id="WP_127724459.1">
    <property type="nucleotide sequence ID" value="NZ_RLIH01000006.1"/>
</dbReference>
<feature type="transmembrane region" description="Helical" evidence="1">
    <location>
        <begin position="299"/>
        <end position="322"/>
    </location>
</feature>
<feature type="transmembrane region" description="Helical" evidence="1">
    <location>
        <begin position="174"/>
        <end position="193"/>
    </location>
</feature>
<protein>
    <submittedName>
        <fullName evidence="2">Uncharacterized protein</fullName>
    </submittedName>
</protein>
<feature type="transmembrane region" description="Helical" evidence="1">
    <location>
        <begin position="383"/>
        <end position="408"/>
    </location>
</feature>
<feature type="transmembrane region" description="Helical" evidence="1">
    <location>
        <begin position="57"/>
        <end position="82"/>
    </location>
</feature>